<evidence type="ECO:0000256" key="1">
    <source>
        <dbReference type="SAM" id="MobiDB-lite"/>
    </source>
</evidence>
<dbReference type="EMBL" id="VJMJ01000032">
    <property type="protein sequence ID" value="KAF0742028.1"/>
    <property type="molecule type" value="Genomic_DNA"/>
</dbReference>
<proteinExistence type="predicted"/>
<evidence type="ECO:0000313" key="2">
    <source>
        <dbReference type="EMBL" id="KAF0742028.1"/>
    </source>
</evidence>
<comment type="caution">
    <text evidence="2">The sequence shown here is derived from an EMBL/GenBank/DDBJ whole genome shotgun (WGS) entry which is preliminary data.</text>
</comment>
<feature type="compositionally biased region" description="Polar residues" evidence="1">
    <location>
        <begin position="227"/>
        <end position="236"/>
    </location>
</feature>
<accession>A0A6G0XNH4</accession>
<dbReference type="VEuPathDB" id="FungiDB:AeMF1_011501"/>
<protein>
    <submittedName>
        <fullName evidence="2">Uncharacterized protein</fullName>
    </submittedName>
</protein>
<dbReference type="AlphaFoldDB" id="A0A6G0XNH4"/>
<name>A0A6G0XNH4_9STRA</name>
<dbReference type="Proteomes" id="UP000481153">
    <property type="component" value="Unassembled WGS sequence"/>
</dbReference>
<sequence length="271" mass="30337">MWEWRLFGELQECTMELLDGLATTLGALKVSQALHPERRSDLFIILPMPNLGIKFRNLGTASTKNLEIKVAKEIETTCGAQRWLKKRVVVPDDIDMYNDEHVRQAILASGVEELEQVEIKFPLQRLLLTKERQQWRLAMTACPVEITSVTIAVNGDVPAKEKYFTICVEAKSAEAVAECLVKLNIGNLFEQYALQNIYVVQAIHIKPPQPTQAKTAPVNDSMVPPSSGASPESLQSPVKRKIAAQGARLRLIEMSYPAFACQIIQAQLRQE</sequence>
<organism evidence="2 3">
    <name type="scientific">Aphanomyces euteiches</name>
    <dbReference type="NCBI Taxonomy" id="100861"/>
    <lineage>
        <taxon>Eukaryota</taxon>
        <taxon>Sar</taxon>
        <taxon>Stramenopiles</taxon>
        <taxon>Oomycota</taxon>
        <taxon>Saprolegniomycetes</taxon>
        <taxon>Saprolegniales</taxon>
        <taxon>Verrucalvaceae</taxon>
        <taxon>Aphanomyces</taxon>
    </lineage>
</organism>
<keyword evidence="3" id="KW-1185">Reference proteome</keyword>
<feature type="region of interest" description="Disordered" evidence="1">
    <location>
        <begin position="210"/>
        <end position="238"/>
    </location>
</feature>
<evidence type="ECO:0000313" key="3">
    <source>
        <dbReference type="Proteomes" id="UP000481153"/>
    </source>
</evidence>
<reference evidence="2 3" key="1">
    <citation type="submission" date="2019-07" db="EMBL/GenBank/DDBJ databases">
        <title>Genomics analysis of Aphanomyces spp. identifies a new class of oomycete effector associated with host adaptation.</title>
        <authorList>
            <person name="Gaulin E."/>
        </authorList>
    </citation>
    <scope>NUCLEOTIDE SEQUENCE [LARGE SCALE GENOMIC DNA]</scope>
    <source>
        <strain evidence="2 3">ATCC 201684</strain>
    </source>
</reference>
<gene>
    <name evidence="2" type="ORF">Ae201684_002963</name>
</gene>